<proteinExistence type="predicted"/>
<protein>
    <submittedName>
        <fullName evidence="2 4">Uncharacterized protein</fullName>
    </submittedName>
</protein>
<organism evidence="3 4">
    <name type="scientific">Heligmosomoides polygyrus</name>
    <name type="common">Parasitic roundworm</name>
    <dbReference type="NCBI Taxonomy" id="6339"/>
    <lineage>
        <taxon>Eukaryota</taxon>
        <taxon>Metazoa</taxon>
        <taxon>Ecdysozoa</taxon>
        <taxon>Nematoda</taxon>
        <taxon>Chromadorea</taxon>
        <taxon>Rhabditida</taxon>
        <taxon>Rhabditina</taxon>
        <taxon>Rhabditomorpha</taxon>
        <taxon>Strongyloidea</taxon>
        <taxon>Heligmosomidae</taxon>
        <taxon>Heligmosomoides</taxon>
    </lineage>
</organism>
<evidence type="ECO:0000313" key="2">
    <source>
        <dbReference type="EMBL" id="VDO60804.1"/>
    </source>
</evidence>
<dbReference type="Proteomes" id="UP000050761">
    <property type="component" value="Unassembled WGS sequence"/>
</dbReference>
<gene>
    <name evidence="2" type="ORF">HPBE_LOCUS4311</name>
</gene>
<feature type="compositionally biased region" description="Basic residues" evidence="1">
    <location>
        <begin position="49"/>
        <end position="66"/>
    </location>
</feature>
<accession>A0A183FDI5</accession>
<dbReference type="AlphaFoldDB" id="A0A183FDI5"/>
<feature type="region of interest" description="Disordered" evidence="1">
    <location>
        <begin position="39"/>
        <end position="66"/>
    </location>
</feature>
<accession>A0A3P7XQQ4</accession>
<evidence type="ECO:0000313" key="3">
    <source>
        <dbReference type="Proteomes" id="UP000050761"/>
    </source>
</evidence>
<dbReference type="EMBL" id="UZAH01025296">
    <property type="protein sequence ID" value="VDO60804.1"/>
    <property type="molecule type" value="Genomic_DNA"/>
</dbReference>
<dbReference type="WBParaSite" id="HPBE_0000431001-mRNA-1">
    <property type="protein sequence ID" value="HPBE_0000431001-mRNA-1"/>
    <property type="gene ID" value="HPBE_0000431001"/>
</dbReference>
<reference evidence="4" key="2">
    <citation type="submission" date="2019-09" db="UniProtKB">
        <authorList>
            <consortium name="WormBaseParasite"/>
        </authorList>
    </citation>
    <scope>IDENTIFICATION</scope>
</reference>
<name>A0A183FDI5_HELPZ</name>
<evidence type="ECO:0000256" key="1">
    <source>
        <dbReference type="SAM" id="MobiDB-lite"/>
    </source>
</evidence>
<keyword evidence="3" id="KW-1185">Reference proteome</keyword>
<reference evidence="2 3" key="1">
    <citation type="submission" date="2018-11" db="EMBL/GenBank/DDBJ databases">
        <authorList>
            <consortium name="Pathogen Informatics"/>
        </authorList>
    </citation>
    <scope>NUCLEOTIDE SEQUENCE [LARGE SCALE GENOMIC DNA]</scope>
</reference>
<dbReference type="OrthoDB" id="5844501at2759"/>
<evidence type="ECO:0000313" key="4">
    <source>
        <dbReference type="WBParaSite" id="HPBE_0000431001-mRNA-1"/>
    </source>
</evidence>
<sequence length="66" mass="7671">MRRTSEARVFRPVAAGGTTRTKKEKGNFVKINMKKKSYTKGKVSAEQKRKMRKKQNWKKRFGGGPR</sequence>